<dbReference type="PANTHER" id="PTHR24340:SF41">
    <property type="entry name" value="MUSCLE-SPECIFIC HOMEOBOX PROTEIN TINMAN-RELATED"/>
    <property type="match status" value="1"/>
</dbReference>
<dbReference type="Pfam" id="PF00046">
    <property type="entry name" value="Homeodomain"/>
    <property type="match status" value="1"/>
</dbReference>
<evidence type="ECO:0000256" key="3">
    <source>
        <dbReference type="ARBA" id="ARBA00022473"/>
    </source>
</evidence>
<keyword evidence="15" id="KW-1185">Reference proteome</keyword>
<comment type="subcellular location">
    <subcellularLocation>
        <location evidence="1 11 12">Nucleus</location>
    </subcellularLocation>
</comment>
<dbReference type="SMART" id="SM00389">
    <property type="entry name" value="HOX"/>
    <property type="match status" value="1"/>
</dbReference>
<evidence type="ECO:0000313" key="15">
    <source>
        <dbReference type="Proteomes" id="UP000887566"/>
    </source>
</evidence>
<sequence>MRRLILVQTLSARSRSNKSGRSDGGATGSPREVVQMISDSTPGTVASAPSSVASSSTVKRSPLSITVSSSGSAVPTHTGFSVTDILSPLDEYARAQQKQRTMSSLENSAALSFGYGRSAQPQGMNGGGQPAASMAAANPYFASHCASAFGGHGYQTPSAADFSYAAAAAASNSSAAGWYSGGDPRFGISRFGGPGMQMGVGLGACGIMDPAKAAAAGMQFPMAQRRKRRVLFTQHQVYELERRFKLQKYLSAPEREQLAQMIQLSPTQVKIWFQNHRYKCKRQAKEKAMQDGRPSDASKDDSSRSPSPSPQQSVGVGLGQSSAQLEQSPRKMAVSVLVKDGKPCGDHSPLGTPDSTPDTQPAVVPVASALGLRTMSPLPDIKANQQFYVQPAASMAQSVGQPSLFGHPQAAFNSFPQFNGYGMSANSGQPYYAAMRQPW</sequence>
<dbReference type="Gene3D" id="1.10.10.60">
    <property type="entry name" value="Homeodomain-like"/>
    <property type="match status" value="1"/>
</dbReference>
<dbReference type="InterPro" id="IPR001356">
    <property type="entry name" value="HD"/>
</dbReference>
<accession>A0A914X7X1</accession>
<evidence type="ECO:0000259" key="14">
    <source>
        <dbReference type="PROSITE" id="PS50071"/>
    </source>
</evidence>
<dbReference type="Proteomes" id="UP000887566">
    <property type="component" value="Unplaced"/>
</dbReference>
<dbReference type="PROSITE" id="PS50071">
    <property type="entry name" value="HOMEOBOX_2"/>
    <property type="match status" value="1"/>
</dbReference>
<dbReference type="InterPro" id="IPR017970">
    <property type="entry name" value="Homeobox_CS"/>
</dbReference>
<dbReference type="PROSITE" id="PS00027">
    <property type="entry name" value="HOMEOBOX_1"/>
    <property type="match status" value="1"/>
</dbReference>
<keyword evidence="4" id="KW-0805">Transcription regulation</keyword>
<feature type="compositionally biased region" description="Basic and acidic residues" evidence="13">
    <location>
        <begin position="283"/>
        <end position="303"/>
    </location>
</feature>
<comment type="function">
    <text evidence="9">Probable transcriptional regulator that is required in neural development for the normal formation of sublateral cholinergic motor neuron processes. Plays a role in regulating the expression of acetylcholine transporter protein unc-17 in the sublateral processes. In particular, it is required in sublateral motor neurons for a left-right turning behavior that occurs during the lethargus phase of the normal sleep process called 'flipping'. During 'flipping' animals rotate 180 degrees about their longitudinal axis.</text>
</comment>
<keyword evidence="5 11" id="KW-0238">DNA-binding</keyword>
<name>A0A914X7X1_9BILA</name>
<dbReference type="InterPro" id="IPR020479">
    <property type="entry name" value="HD_metazoa"/>
</dbReference>
<evidence type="ECO:0000256" key="1">
    <source>
        <dbReference type="ARBA" id="ARBA00004123"/>
    </source>
</evidence>
<dbReference type="InterPro" id="IPR009057">
    <property type="entry name" value="Homeodomain-like_sf"/>
</dbReference>
<feature type="region of interest" description="Disordered" evidence="13">
    <location>
        <begin position="282"/>
        <end position="362"/>
    </location>
</feature>
<reference evidence="16" key="1">
    <citation type="submission" date="2022-11" db="UniProtKB">
        <authorList>
            <consortium name="WormBaseParasite"/>
        </authorList>
    </citation>
    <scope>IDENTIFICATION</scope>
</reference>
<evidence type="ECO:0000256" key="10">
    <source>
        <dbReference type="ARBA" id="ARBA00068167"/>
    </source>
</evidence>
<keyword evidence="8 11" id="KW-0539">Nucleus</keyword>
<dbReference type="PRINTS" id="PR00024">
    <property type="entry name" value="HOMEOBOX"/>
</dbReference>
<dbReference type="GO" id="GO:0000981">
    <property type="term" value="F:DNA-binding transcription factor activity, RNA polymerase II-specific"/>
    <property type="evidence" value="ECO:0007669"/>
    <property type="project" value="InterPro"/>
</dbReference>
<comment type="similarity">
    <text evidence="2">Belongs to the NK-2 homeobox family.</text>
</comment>
<keyword evidence="7" id="KW-0804">Transcription</keyword>
<dbReference type="GO" id="GO:0030154">
    <property type="term" value="P:cell differentiation"/>
    <property type="evidence" value="ECO:0007669"/>
    <property type="project" value="TreeGrafter"/>
</dbReference>
<evidence type="ECO:0000256" key="2">
    <source>
        <dbReference type="ARBA" id="ARBA00005661"/>
    </source>
</evidence>
<feature type="compositionally biased region" description="Low complexity" evidence="13">
    <location>
        <begin position="304"/>
        <end position="313"/>
    </location>
</feature>
<evidence type="ECO:0000256" key="4">
    <source>
        <dbReference type="ARBA" id="ARBA00023015"/>
    </source>
</evidence>
<proteinExistence type="inferred from homology"/>
<evidence type="ECO:0000313" key="16">
    <source>
        <dbReference type="WBParaSite" id="PSAMB.scaffold639size44918.g7761.t1"/>
    </source>
</evidence>
<feature type="region of interest" description="Disordered" evidence="13">
    <location>
        <begin position="11"/>
        <end position="31"/>
    </location>
</feature>
<evidence type="ECO:0000256" key="13">
    <source>
        <dbReference type="SAM" id="MobiDB-lite"/>
    </source>
</evidence>
<evidence type="ECO:0000256" key="11">
    <source>
        <dbReference type="PROSITE-ProRule" id="PRU00108"/>
    </source>
</evidence>
<dbReference type="FunFam" id="1.10.10.60:FF:000296">
    <property type="entry name" value="Scarecrow, isoform A"/>
    <property type="match status" value="1"/>
</dbReference>
<dbReference type="WBParaSite" id="PSAMB.scaffold639size44918.g7761.t1">
    <property type="protein sequence ID" value="PSAMB.scaffold639size44918.g7761.t1"/>
    <property type="gene ID" value="PSAMB.scaffold639size44918.g7761"/>
</dbReference>
<keyword evidence="6 11" id="KW-0371">Homeobox</keyword>
<evidence type="ECO:0000256" key="6">
    <source>
        <dbReference type="ARBA" id="ARBA00023155"/>
    </source>
</evidence>
<evidence type="ECO:0000256" key="7">
    <source>
        <dbReference type="ARBA" id="ARBA00023163"/>
    </source>
</evidence>
<dbReference type="AlphaFoldDB" id="A0A914X7X1"/>
<dbReference type="SUPFAM" id="SSF46689">
    <property type="entry name" value="Homeodomain-like"/>
    <property type="match status" value="1"/>
</dbReference>
<evidence type="ECO:0000256" key="5">
    <source>
        <dbReference type="ARBA" id="ARBA00023125"/>
    </source>
</evidence>
<dbReference type="GO" id="GO:0005634">
    <property type="term" value="C:nucleus"/>
    <property type="evidence" value="ECO:0007669"/>
    <property type="project" value="UniProtKB-SubCell"/>
</dbReference>
<protein>
    <recommendedName>
        <fullName evidence="10">Homeobox protein ceh-24</fullName>
    </recommendedName>
</protein>
<dbReference type="PANTHER" id="PTHR24340">
    <property type="entry name" value="HOMEOBOX PROTEIN NKX"/>
    <property type="match status" value="1"/>
</dbReference>
<feature type="domain" description="Homeobox" evidence="14">
    <location>
        <begin position="223"/>
        <end position="283"/>
    </location>
</feature>
<feature type="DNA-binding region" description="Homeobox" evidence="11">
    <location>
        <begin position="225"/>
        <end position="284"/>
    </location>
</feature>
<keyword evidence="3" id="KW-0217">Developmental protein</keyword>
<evidence type="ECO:0000256" key="9">
    <source>
        <dbReference type="ARBA" id="ARBA00057950"/>
    </source>
</evidence>
<evidence type="ECO:0000256" key="12">
    <source>
        <dbReference type="RuleBase" id="RU000682"/>
    </source>
</evidence>
<dbReference type="CDD" id="cd00086">
    <property type="entry name" value="homeodomain"/>
    <property type="match status" value="1"/>
</dbReference>
<dbReference type="GO" id="GO:0000978">
    <property type="term" value="F:RNA polymerase II cis-regulatory region sequence-specific DNA binding"/>
    <property type="evidence" value="ECO:0007669"/>
    <property type="project" value="TreeGrafter"/>
</dbReference>
<organism evidence="15 16">
    <name type="scientific">Plectus sambesii</name>
    <dbReference type="NCBI Taxonomy" id="2011161"/>
    <lineage>
        <taxon>Eukaryota</taxon>
        <taxon>Metazoa</taxon>
        <taxon>Ecdysozoa</taxon>
        <taxon>Nematoda</taxon>
        <taxon>Chromadorea</taxon>
        <taxon>Plectida</taxon>
        <taxon>Plectina</taxon>
        <taxon>Plectoidea</taxon>
        <taxon>Plectidae</taxon>
        <taxon>Plectus</taxon>
    </lineage>
</organism>
<evidence type="ECO:0000256" key="8">
    <source>
        <dbReference type="ARBA" id="ARBA00023242"/>
    </source>
</evidence>
<dbReference type="InterPro" id="IPR050394">
    <property type="entry name" value="Homeobox_NK-like"/>
</dbReference>